<accession>G5A3B6</accession>
<organism evidence="1 2">
    <name type="scientific">Phytophthora sojae (strain P6497)</name>
    <name type="common">Soybean stem and root rot agent</name>
    <name type="synonym">Phytophthora megasperma f. sp. glycines</name>
    <dbReference type="NCBI Taxonomy" id="1094619"/>
    <lineage>
        <taxon>Eukaryota</taxon>
        <taxon>Sar</taxon>
        <taxon>Stramenopiles</taxon>
        <taxon>Oomycota</taxon>
        <taxon>Peronosporomycetes</taxon>
        <taxon>Peronosporales</taxon>
        <taxon>Peronosporaceae</taxon>
        <taxon>Phytophthora</taxon>
    </lineage>
</organism>
<evidence type="ECO:0000313" key="2">
    <source>
        <dbReference type="Proteomes" id="UP000002640"/>
    </source>
</evidence>
<dbReference type="AlphaFoldDB" id="G5A3B6"/>
<evidence type="ECO:0000313" key="1">
    <source>
        <dbReference type="EMBL" id="EGZ10156.1"/>
    </source>
</evidence>
<dbReference type="GeneID" id="20660645"/>
<sequence>MVLHEEDSDELLSRLFQRCNGYVSQPPGARPQSIKSRRLGAEGPTLAVTNLHDLARELAATERALHPHSEEAAECAIPSATSNQKGQSPTWDELEEIVRELHELYQRGDEVILSLREQKYAELLTKAAVRTLTHACLSGDRGDLDASGVRVKLLELAVRPTEQWRCLAFTLFLNASIASVAAILSSLEDSSIARAQHLDVNLFKLLREMLGKAVVVSTTTLGDELLSSLRGRRRGLDWVEQAVGCLEFFVKKANGSYSSDRLRALDEHTLLFLVAEASNRSRIDSELQQKAIELVVATMYAFKVVPAGKSVGPEWQQPSKDHTVWNCGLPVAAVEQYVSLELLLYHFYNAPIARLQRLACMVLVDLVCEQLRRTGSREGISTAGLDQIWRTFVEWEDPSTGIRQALLSPYISSARVVKQLVPSCSLVPEKQLNAFVNQFRLLTQIDAYFGVNPSMDKAIKVAKSHSNGSISEEVLEQVSKQLLSNRAVERYRGERWLAELLTYGQDDDVFTSYDSKATTTIGSVRKHPEAVLVRPKPEAAAQSPPAGEELEETFCYDEGGEIGLAAQAKFWELASRTNPPALRESFARVLTLFVRRKLQLSSGKAEVTTIEEINTCLRVLLDHQESEPAVLIPVMLLILDICQCELSYIDKRWQQRDFSSSSISSDNQHEDTYKRVAWSDSLASRVLNGDVALDKSLLRQIDTEFLLHVLRVLHESSNSHQSIECRRVCCGVERSLVGDVAACTALILTDALSDNNTALAKLGGLTALTPFLQACDTRIAVFMAKLIGQLVKQADETQYSAFLRELYVACVEADDENALYNSYLHTQTLLHDIDARYNVEDEM</sequence>
<dbReference type="EMBL" id="JH159159">
    <property type="protein sequence ID" value="EGZ10156.1"/>
    <property type="molecule type" value="Genomic_DNA"/>
</dbReference>
<gene>
    <name evidence="1" type="ORF">PHYSODRAFT_523343</name>
</gene>
<protein>
    <submittedName>
        <fullName evidence="1">Uncharacterized protein</fullName>
    </submittedName>
</protein>
<reference evidence="1 2" key="1">
    <citation type="journal article" date="2006" name="Science">
        <title>Phytophthora genome sequences uncover evolutionary origins and mechanisms of pathogenesis.</title>
        <authorList>
            <person name="Tyler B.M."/>
            <person name="Tripathy S."/>
            <person name="Zhang X."/>
            <person name="Dehal P."/>
            <person name="Jiang R.H."/>
            <person name="Aerts A."/>
            <person name="Arredondo F.D."/>
            <person name="Baxter L."/>
            <person name="Bensasson D."/>
            <person name="Beynon J.L."/>
            <person name="Chapman J."/>
            <person name="Damasceno C.M."/>
            <person name="Dorrance A.E."/>
            <person name="Dou D."/>
            <person name="Dickerman A.W."/>
            <person name="Dubchak I.L."/>
            <person name="Garbelotto M."/>
            <person name="Gijzen M."/>
            <person name="Gordon S.G."/>
            <person name="Govers F."/>
            <person name="Grunwald N.J."/>
            <person name="Huang W."/>
            <person name="Ivors K.L."/>
            <person name="Jones R.W."/>
            <person name="Kamoun S."/>
            <person name="Krampis K."/>
            <person name="Lamour K.H."/>
            <person name="Lee M.K."/>
            <person name="McDonald W.H."/>
            <person name="Medina M."/>
            <person name="Meijer H.J."/>
            <person name="Nordberg E.K."/>
            <person name="Maclean D.J."/>
            <person name="Ospina-Giraldo M.D."/>
            <person name="Morris P.F."/>
            <person name="Phuntumart V."/>
            <person name="Putnam N.H."/>
            <person name="Rash S."/>
            <person name="Rose J.K."/>
            <person name="Sakihama Y."/>
            <person name="Salamov A.A."/>
            <person name="Savidor A."/>
            <person name="Scheuring C.F."/>
            <person name="Smith B.M."/>
            <person name="Sobral B.W."/>
            <person name="Terry A."/>
            <person name="Torto-Alalibo T.A."/>
            <person name="Win J."/>
            <person name="Xu Z."/>
            <person name="Zhang H."/>
            <person name="Grigoriev I.V."/>
            <person name="Rokhsar D.S."/>
            <person name="Boore J.L."/>
        </authorList>
    </citation>
    <scope>NUCLEOTIDE SEQUENCE [LARGE SCALE GENOMIC DNA]</scope>
    <source>
        <strain evidence="1 2">P6497</strain>
    </source>
</reference>
<dbReference type="OMA" id="CYDEGGE"/>
<name>G5A3B6_PHYSP</name>
<dbReference type="Proteomes" id="UP000002640">
    <property type="component" value="Unassembled WGS sequence"/>
</dbReference>
<dbReference type="RefSeq" id="XP_009535017.1">
    <property type="nucleotide sequence ID" value="XM_009536722.1"/>
</dbReference>
<dbReference type="KEGG" id="psoj:PHYSODRAFT_523343"/>
<proteinExistence type="predicted"/>
<keyword evidence="2" id="KW-1185">Reference proteome</keyword>
<dbReference type="InParanoid" id="G5A3B6"/>